<comment type="caution">
    <text evidence="3">The sequence shown here is derived from an EMBL/GenBank/DDBJ whole genome shotgun (WGS) entry which is preliminary data.</text>
</comment>
<gene>
    <name evidence="3" type="ORF">SDC9_109333</name>
</gene>
<evidence type="ECO:0000256" key="1">
    <source>
        <dbReference type="SAM" id="Phobius"/>
    </source>
</evidence>
<feature type="domain" description="Coenzyme F420:L-glutamate ligase-like" evidence="2">
    <location>
        <begin position="12"/>
        <end position="72"/>
    </location>
</feature>
<dbReference type="InterPro" id="IPR002847">
    <property type="entry name" value="F420-0_gamma-glut_ligase-dom"/>
</dbReference>
<protein>
    <recommendedName>
        <fullName evidence="2">Coenzyme F420:L-glutamate ligase-like domain-containing protein</fullName>
    </recommendedName>
</protein>
<proteinExistence type="predicted"/>
<dbReference type="SUPFAM" id="SSF144010">
    <property type="entry name" value="CofE-like"/>
    <property type="match status" value="1"/>
</dbReference>
<dbReference type="AlphaFoldDB" id="A0A645BCU4"/>
<organism evidence="3">
    <name type="scientific">bioreactor metagenome</name>
    <dbReference type="NCBI Taxonomy" id="1076179"/>
    <lineage>
        <taxon>unclassified sequences</taxon>
        <taxon>metagenomes</taxon>
        <taxon>ecological metagenomes</taxon>
    </lineage>
</organism>
<evidence type="ECO:0000259" key="2">
    <source>
        <dbReference type="Pfam" id="PF01996"/>
    </source>
</evidence>
<evidence type="ECO:0000313" key="3">
    <source>
        <dbReference type="EMBL" id="MPM62461.1"/>
    </source>
</evidence>
<feature type="transmembrane region" description="Helical" evidence="1">
    <location>
        <begin position="96"/>
        <end position="116"/>
    </location>
</feature>
<keyword evidence="1" id="KW-0472">Membrane</keyword>
<name>A0A645BCU4_9ZZZZ</name>
<reference evidence="3" key="1">
    <citation type="submission" date="2019-08" db="EMBL/GenBank/DDBJ databases">
        <authorList>
            <person name="Kucharzyk K."/>
            <person name="Murdoch R.W."/>
            <person name="Higgins S."/>
            <person name="Loffler F."/>
        </authorList>
    </citation>
    <scope>NUCLEOTIDE SEQUENCE</scope>
</reference>
<accession>A0A645BCU4</accession>
<sequence>MTDKYEIVPVPTRILTIHDDIIEAIKEYGAGKIGSGDVVCVAESVVAITQGRARRPESFKPCFLAKVLSQLFPSQGSIAGWHSMQSLMDVEGQFKVLFAVIAGAVAKCFGVSGVFYRMGGEQAKLIDDVTGTMPPYDKHIVYGPDRPAQVAEAIAKATGAYGAAIADVNDLKRSCVLGVSQGVNSDEVAKILIDNPFGNASQKTPIVIIKNYRNK</sequence>
<dbReference type="Gene3D" id="3.30.1330.100">
    <property type="entry name" value="CofE-like"/>
    <property type="match status" value="1"/>
</dbReference>
<keyword evidence="1" id="KW-0812">Transmembrane</keyword>
<dbReference type="Pfam" id="PF01996">
    <property type="entry name" value="F420_ligase"/>
    <property type="match status" value="1"/>
</dbReference>
<dbReference type="EMBL" id="VSSQ01018875">
    <property type="protein sequence ID" value="MPM62461.1"/>
    <property type="molecule type" value="Genomic_DNA"/>
</dbReference>
<keyword evidence="1" id="KW-1133">Transmembrane helix</keyword>